<dbReference type="InterPro" id="IPR013689">
    <property type="entry name" value="RNA_helicase_ATP-dep_HrpB_C"/>
</dbReference>
<dbReference type="SMART" id="SM00490">
    <property type="entry name" value="HELICc"/>
    <property type="match status" value="1"/>
</dbReference>
<keyword evidence="2" id="KW-0378">Hydrolase</keyword>
<protein>
    <submittedName>
        <fullName evidence="8">ATP-dependent helicase HrpB</fullName>
    </submittedName>
</protein>
<dbReference type="InterPro" id="IPR014001">
    <property type="entry name" value="Helicase_ATP-bd"/>
</dbReference>
<proteinExistence type="predicted"/>
<dbReference type="InterPro" id="IPR010225">
    <property type="entry name" value="HrpB"/>
</dbReference>
<keyword evidence="4" id="KW-0067">ATP-binding</keyword>
<dbReference type="PANTHER" id="PTHR43519:SF1">
    <property type="entry name" value="ATP-DEPENDENT RNA HELICASE HRPB"/>
    <property type="match status" value="1"/>
</dbReference>
<dbReference type="FunFam" id="3.40.50.300:FF:002125">
    <property type="entry name" value="ATP-dependent helicase HrpB"/>
    <property type="match status" value="1"/>
</dbReference>
<dbReference type="Pfam" id="PF24473">
    <property type="entry name" value="CON_HrpB"/>
    <property type="match status" value="1"/>
</dbReference>
<gene>
    <name evidence="8" type="ORF">EV700_1079</name>
</gene>
<accession>A0A4V2G6C6</accession>
<dbReference type="PROSITE" id="PS51192">
    <property type="entry name" value="HELICASE_ATP_BIND_1"/>
    <property type="match status" value="1"/>
</dbReference>
<evidence type="ECO:0000256" key="1">
    <source>
        <dbReference type="ARBA" id="ARBA00022741"/>
    </source>
</evidence>
<dbReference type="InterPro" id="IPR056329">
    <property type="entry name" value="CON_HrpB"/>
</dbReference>
<dbReference type="CDD" id="cd17990">
    <property type="entry name" value="DEXHc_HrpB"/>
    <property type="match status" value="1"/>
</dbReference>
<dbReference type="InterPro" id="IPR001650">
    <property type="entry name" value="Helicase_C-like"/>
</dbReference>
<dbReference type="InterPro" id="IPR011545">
    <property type="entry name" value="DEAD/DEAH_box_helicase_dom"/>
</dbReference>
<evidence type="ECO:0000256" key="5">
    <source>
        <dbReference type="SAM" id="MobiDB-lite"/>
    </source>
</evidence>
<keyword evidence="3 8" id="KW-0347">Helicase</keyword>
<reference evidence="8 9" key="1">
    <citation type="submission" date="2019-02" db="EMBL/GenBank/DDBJ databases">
        <title>Genomic Encyclopedia of Type Strains, Phase IV (KMG-IV): sequencing the most valuable type-strain genomes for metagenomic binning, comparative biology and taxonomic classification.</title>
        <authorList>
            <person name="Goeker M."/>
        </authorList>
    </citation>
    <scope>NUCLEOTIDE SEQUENCE [LARGE SCALE GENOMIC DNA]</scope>
    <source>
        <strain evidence="8 9">DSM 105135</strain>
    </source>
</reference>
<dbReference type="Pfam" id="PF00270">
    <property type="entry name" value="DEAD"/>
    <property type="match status" value="1"/>
</dbReference>
<organism evidence="8 9">
    <name type="scientific">Fluviicoccus keumensis</name>
    <dbReference type="NCBI Taxonomy" id="1435465"/>
    <lineage>
        <taxon>Bacteria</taxon>
        <taxon>Pseudomonadati</taxon>
        <taxon>Pseudomonadota</taxon>
        <taxon>Gammaproteobacteria</taxon>
        <taxon>Moraxellales</taxon>
        <taxon>Moraxellaceae</taxon>
        <taxon>Fluviicoccus</taxon>
    </lineage>
</organism>
<dbReference type="AlphaFoldDB" id="A0A4V2G6C6"/>
<evidence type="ECO:0000259" key="6">
    <source>
        <dbReference type="PROSITE" id="PS51192"/>
    </source>
</evidence>
<dbReference type="PIRSF" id="PIRSF005496">
    <property type="entry name" value="ATP_hel_hrpB"/>
    <property type="match status" value="1"/>
</dbReference>
<dbReference type="GO" id="GO:0003676">
    <property type="term" value="F:nucleic acid binding"/>
    <property type="evidence" value="ECO:0007669"/>
    <property type="project" value="InterPro"/>
</dbReference>
<evidence type="ECO:0000256" key="2">
    <source>
        <dbReference type="ARBA" id="ARBA00022801"/>
    </source>
</evidence>
<dbReference type="PROSITE" id="PS51194">
    <property type="entry name" value="HELICASE_CTER"/>
    <property type="match status" value="1"/>
</dbReference>
<feature type="domain" description="Helicase ATP-binding" evidence="6">
    <location>
        <begin position="13"/>
        <end position="160"/>
    </location>
</feature>
<dbReference type="Pfam" id="PF00271">
    <property type="entry name" value="Helicase_C"/>
    <property type="match status" value="1"/>
</dbReference>
<dbReference type="SUPFAM" id="SSF52540">
    <property type="entry name" value="P-loop containing nucleoside triphosphate hydrolases"/>
    <property type="match status" value="1"/>
</dbReference>
<dbReference type="SMART" id="SM00487">
    <property type="entry name" value="DEXDc"/>
    <property type="match status" value="1"/>
</dbReference>
<dbReference type="EMBL" id="SHKX01000010">
    <property type="protein sequence ID" value="RZU48106.1"/>
    <property type="molecule type" value="Genomic_DNA"/>
</dbReference>
<feature type="region of interest" description="Disordered" evidence="5">
    <location>
        <begin position="805"/>
        <end position="826"/>
    </location>
</feature>
<dbReference type="InterPro" id="IPR007502">
    <property type="entry name" value="Helicase-assoc_dom"/>
</dbReference>
<dbReference type="RefSeq" id="WP_130411437.1">
    <property type="nucleotide sequence ID" value="NZ_SHKX01000010.1"/>
</dbReference>
<dbReference type="GO" id="GO:0005524">
    <property type="term" value="F:ATP binding"/>
    <property type="evidence" value="ECO:0007669"/>
    <property type="project" value="UniProtKB-KW"/>
</dbReference>
<dbReference type="InterPro" id="IPR027417">
    <property type="entry name" value="P-loop_NTPase"/>
</dbReference>
<name>A0A4V2G6C6_9GAMM</name>
<feature type="domain" description="Helicase C-terminal" evidence="7">
    <location>
        <begin position="195"/>
        <end position="367"/>
    </location>
</feature>
<dbReference type="OrthoDB" id="9805617at2"/>
<dbReference type="Gene3D" id="3.40.50.300">
    <property type="entry name" value="P-loop containing nucleotide triphosphate hydrolases"/>
    <property type="match status" value="2"/>
</dbReference>
<evidence type="ECO:0000313" key="9">
    <source>
        <dbReference type="Proteomes" id="UP000292423"/>
    </source>
</evidence>
<dbReference type="Proteomes" id="UP000292423">
    <property type="component" value="Unassembled WGS sequence"/>
</dbReference>
<dbReference type="Gene3D" id="1.20.120.1080">
    <property type="match status" value="1"/>
</dbReference>
<dbReference type="InterPro" id="IPR049614">
    <property type="entry name" value="HrpB_DEXH"/>
</dbReference>
<keyword evidence="9" id="KW-1185">Reference proteome</keyword>
<dbReference type="GO" id="GO:0004386">
    <property type="term" value="F:helicase activity"/>
    <property type="evidence" value="ECO:0007669"/>
    <property type="project" value="UniProtKB-KW"/>
</dbReference>
<comment type="caution">
    <text evidence="8">The sequence shown here is derived from an EMBL/GenBank/DDBJ whole genome shotgun (WGS) entry which is preliminary data.</text>
</comment>
<dbReference type="NCBIfam" id="TIGR01970">
    <property type="entry name" value="DEAH_box_HrpB"/>
    <property type="match status" value="1"/>
</dbReference>
<dbReference type="CDD" id="cd18791">
    <property type="entry name" value="SF2_C_RHA"/>
    <property type="match status" value="1"/>
</dbReference>
<keyword evidence="1" id="KW-0547">Nucleotide-binding</keyword>
<dbReference type="PANTHER" id="PTHR43519">
    <property type="entry name" value="ATP-DEPENDENT RNA HELICASE HRPB"/>
    <property type="match status" value="1"/>
</dbReference>
<evidence type="ECO:0000313" key="8">
    <source>
        <dbReference type="EMBL" id="RZU48106.1"/>
    </source>
</evidence>
<dbReference type="GO" id="GO:0016787">
    <property type="term" value="F:hydrolase activity"/>
    <property type="evidence" value="ECO:0007669"/>
    <property type="project" value="UniProtKB-KW"/>
</dbReference>
<dbReference type="Pfam" id="PF08482">
    <property type="entry name" value="HrpB_C"/>
    <property type="match status" value="1"/>
</dbReference>
<evidence type="ECO:0000259" key="7">
    <source>
        <dbReference type="PROSITE" id="PS51194"/>
    </source>
</evidence>
<dbReference type="SMART" id="SM00847">
    <property type="entry name" value="HA2"/>
    <property type="match status" value="1"/>
</dbReference>
<evidence type="ECO:0000256" key="4">
    <source>
        <dbReference type="ARBA" id="ARBA00022840"/>
    </source>
</evidence>
<evidence type="ECO:0000256" key="3">
    <source>
        <dbReference type="ARBA" id="ARBA00022806"/>
    </source>
</evidence>
<sequence length="826" mass="89981">MSLPIDAVLPSLLTTLADATAAVLQAPPGTGKTTRVPLALLDAPFLAGQKIVMLEPRRLAARSAARYMAAQLGEEVGKTVGYRTRLDTRVSAATRIEVVTEGILSRLLQGDEELSGYGIVIFDEFHERSLQADLGLALVRECQQVLREDLRVLVMSATLDAAPIARLLGDAPVLRCPGQMHPVDVRYSPPGRTPWLDHLALVIRQTLATETGSVLVFLPGEGEIRRLAERLEEGLPDDVRLAPLYGQLAGDAQDFAIAPPPAGQRKLVLATAIAETSLTIEGVRVVIDAGFLRAPEYDPGSAMTRLVTRRLSAANAEQRKGRAGRLGPGVCIRLWGEDEHSRLAPFATPEIAQADLCDTVLELAQWGVSDPATMAWLDVPPAASWAQAVQLLQWLEALDAKGAITAHGRAMLKLGLTPRLAHMVLRGRERGLGELAADLAALLSERDLLPKGHGADLHDRLLLVQGEHAGGGVDRGRLKLVRESARRLYERGGGARERGDTEAAGLLLALAFPDRVAQRRPGGPARYVLANGRGAFLPDEDRLAREPWLVVADLDGQAREAKIYLAATVRVTDLEDVLGAAIRREEFVSWDGASQAVQAREQRVLGALVLEDRPLASASPEQVRRVMVEAVRAAGVGLLPWTDGLRQWQARVGWLHRLEPEQWPDVSDAALAETFGEWAGPWLDGVTRFSHLAKFPLHEALTAMLDWPQQQALERELPTQLEVPTGSRIAIDYTADPCPVLAVKLQEMFGLMATPRLANGRVPLTIHLLSPAQRPVAVTQDLASFWANAYAEVRKDLRGRYPKHPWPEDPFTAVAQRGVKHPKKKD</sequence>